<dbReference type="GO" id="GO:0015629">
    <property type="term" value="C:actin cytoskeleton"/>
    <property type="evidence" value="ECO:0007669"/>
    <property type="project" value="TreeGrafter"/>
</dbReference>
<evidence type="ECO:0000259" key="17">
    <source>
        <dbReference type="PROSITE" id="PS50011"/>
    </source>
</evidence>
<dbReference type="InterPro" id="IPR001849">
    <property type="entry name" value="PH_domain"/>
</dbReference>
<dbReference type="FunFam" id="1.10.510.10:FF:000751">
    <property type="entry name" value="Non-specific serine/threonine protein kinase"/>
    <property type="match status" value="1"/>
</dbReference>
<evidence type="ECO:0000256" key="4">
    <source>
        <dbReference type="ARBA" id="ARBA00022679"/>
    </source>
</evidence>
<evidence type="ECO:0000256" key="14">
    <source>
        <dbReference type="PROSITE-ProRule" id="PRU10141"/>
    </source>
</evidence>
<dbReference type="PROSITE" id="PS50003">
    <property type="entry name" value="PH_DOMAIN"/>
    <property type="match status" value="1"/>
</dbReference>
<feature type="domain" description="CNH" evidence="19">
    <location>
        <begin position="1498"/>
        <end position="1792"/>
    </location>
</feature>
<evidence type="ECO:0000256" key="1">
    <source>
        <dbReference type="ARBA" id="ARBA00012513"/>
    </source>
</evidence>
<evidence type="ECO:0000259" key="18">
    <source>
        <dbReference type="PROSITE" id="PS50081"/>
    </source>
</evidence>
<evidence type="ECO:0000256" key="10">
    <source>
        <dbReference type="ARBA" id="ARBA00022840"/>
    </source>
</evidence>
<proteinExistence type="predicted"/>
<evidence type="ECO:0000313" key="22">
    <source>
        <dbReference type="Proteomes" id="UP001153737"/>
    </source>
</evidence>
<feature type="domain" description="Protein kinase" evidence="17">
    <location>
        <begin position="84"/>
        <end position="349"/>
    </location>
</feature>
<dbReference type="PANTHER" id="PTHR22988:SF71">
    <property type="entry name" value="CITRON RHO-INTERACTING KINASE"/>
    <property type="match status" value="1"/>
</dbReference>
<keyword evidence="22" id="KW-1185">Reference proteome</keyword>
<feature type="domain" description="Phorbol-ester/DAG-type" evidence="18">
    <location>
        <begin position="1283"/>
        <end position="1333"/>
    </location>
</feature>
<sequence>MEPLKEPISVRVARINAEITEKTAKFDKNNLLARETLLDVLHALYEECCLENLQKYDANIARFVDKFKDSIKEIKQLRVNISDFEVKNVIGRGHFGEVHLIKEKQTGDVYAMKTIRKLETGNDSNRMSFSIERDIMAFSNSHWLTSLQYAFQDNTYLFYVMEYHSGGDLLGLLYRQGGTLPESAATFYISELILALGDLHLMGYVHRDIKPDNILLDRCGHLKLADFGSAAKLNEHGMVNVGPPVGTPDYVAPEVLQCLDNKSTKNSGYGVSCDFWSLGVLAYELTIGNTPFAGQNSTSIYSKIMNHTNTLKFPSDILLSQAYVNFVKSLVTDQKSRMSMRQIRKHELFKNTHFDTVREQVPPFVPKISSVEDTSNFSDIQTKQKTPSIESFKKRTQFSGRNLPFVGFTFTHGQSCYEGGSQRKIIVKDELVENLKSEVECLKVKLVKNEEFDKERDSLEQKLEVKNRKLESMENLRDRLERDLAGNIAECGALKRTLELERKDRAELEKKALDLIKSAKLKWEISEKNKVEALMLEIDQQKEKITQLTTTNNILNEQLQHALKMEVKHKDSLEHVQVLSRRSVIGLESRLDKVTTETQGAIADLQKRLSEECHQKTVIENKLSQAKDKEARLKQKLSQSELNFEVWKSKIDEAEGLIKQLSDQVSVLEKDVSKMEEYKVEIGCLREKVDSSNKVVKDLENRNTSLQMATKAMEEHEREMEAMRKTIAKLQSDRKVEELESQLLEEREKCLSLVKQLQDSENILTENQALKELRTKYWRMEKDLENSKIDKRILERELKEAQSEIKQLNETIEGHEKSLADTKRVGEAALVELSNINESMSLELMKLKNSCKNLQDKLDNEKEKNAGEKALLTELKEIVRSKDEQIAGQNNEISVIKKERTSMENEMRKYESDVIKLKLLVEVSQKEKREVQDELEKAKRELQNTNLNLEALREACTMLETQLIEFEKINASHENKVSSLNANTDKLIRDLCSAKQQIQEAKKSANEEKSLKLLAETKAKRLLEDIECLHNECTSYKQQCMEYKQYSTQLSDELSVAEEKISDLEVTVKAQERLISDVKSDNKVIKQELSDHLTQLNRARESSCKLKHQLSEEREEKSMLLEKIDELERDVNEKSHFYKERETKADATIKQQIKLIDYLQTKIDEQNNKKRTLTEVLFGSSKKENQPPMSLAMNYKDLETQLLKERQTNKQLHEEIYKLKAATLIPENAQTAEKSNIKVDRHKSEILSPKSRVAMQQIVNSPSKQKSDVYRQNSVQRMHHNIPHRFVQKYGVLSTTCVACSRPMSGVSRPVAACVECNVQCHVGCKKDVPNTCGLPQVFAQHYVDSLQPAKSGKTTEPLDKEEVVNVEGWIKIPGKSNNWEKHYAVLTDTSINIYTAPPADKTASPVRTFPLKPDGSHGKVVSEPLLAEIGAPVANSDLAFILKVEVAPDTTCWPPKSLIILTLSAQDKDKWFLALQKIYYDDLDKPKFEKVFTPPEDLDVTCIVDLTENIKVIGTEQGLYSYHEKTFTAIAGLSQVHQISVMSTTGTVLMIVDQKRTLISCDLSHLINLAQCTMSSKPKLKFKHVDISGLNGFHKVQVSTLAGQPKICTATAKQLIILNYDVTNGDFVPARILDTAEPTGCALFTENSLIVGADKFFEIDLATYRAEEFLDVSDAKLKQAERCYKMGSYPLAITQICKNPKEYLLCFNEFSVFVDEYGRSTRNGELKSTHLPLDFVFNRPYLYVIQFAAIEILKISEETCNSSVNEATNGLDFVRLELEKFRYVGGNKQGIYVVLEGDVKFVSANKILDMDSSSIVSDSTENGSDRFSFTSSMVQSLDGHLSDSESVEDKQRRVRFSQTDL</sequence>
<feature type="coiled-coil region" evidence="15">
    <location>
        <begin position="616"/>
        <end position="1074"/>
    </location>
</feature>
<dbReference type="PROSITE" id="PS50219">
    <property type="entry name" value="CNH"/>
    <property type="match status" value="1"/>
</dbReference>
<dbReference type="PANTHER" id="PTHR22988">
    <property type="entry name" value="MYOTONIC DYSTROPHY S/T KINASE-RELATED"/>
    <property type="match status" value="1"/>
</dbReference>
<dbReference type="InterPro" id="IPR011009">
    <property type="entry name" value="Kinase-like_dom_sf"/>
</dbReference>
<evidence type="ECO:0000259" key="16">
    <source>
        <dbReference type="PROSITE" id="PS50003"/>
    </source>
</evidence>
<dbReference type="Pfam" id="PF00130">
    <property type="entry name" value="C1_1"/>
    <property type="match status" value="1"/>
</dbReference>
<dbReference type="SUPFAM" id="SSF50729">
    <property type="entry name" value="PH domain-like"/>
    <property type="match status" value="1"/>
</dbReference>
<dbReference type="InterPro" id="IPR001180">
    <property type="entry name" value="CNH_dom"/>
</dbReference>
<name>A0A9P0GIF4_PHACE</name>
<comment type="catalytic activity">
    <reaction evidence="12">
        <text>L-threonyl-[protein] + ATP = O-phospho-L-threonyl-[protein] + ADP + H(+)</text>
        <dbReference type="Rhea" id="RHEA:46608"/>
        <dbReference type="Rhea" id="RHEA-COMP:11060"/>
        <dbReference type="Rhea" id="RHEA-COMP:11605"/>
        <dbReference type="ChEBI" id="CHEBI:15378"/>
        <dbReference type="ChEBI" id="CHEBI:30013"/>
        <dbReference type="ChEBI" id="CHEBI:30616"/>
        <dbReference type="ChEBI" id="CHEBI:61977"/>
        <dbReference type="ChEBI" id="CHEBI:456216"/>
        <dbReference type="EC" id="2.7.11.1"/>
    </reaction>
</comment>
<evidence type="ECO:0000256" key="5">
    <source>
        <dbReference type="ARBA" id="ARBA00022723"/>
    </source>
</evidence>
<evidence type="ECO:0000256" key="12">
    <source>
        <dbReference type="ARBA" id="ARBA00047899"/>
    </source>
</evidence>
<dbReference type="GO" id="GO:0004674">
    <property type="term" value="F:protein serine/threonine kinase activity"/>
    <property type="evidence" value="ECO:0007669"/>
    <property type="project" value="UniProtKB-KW"/>
</dbReference>
<dbReference type="Pfam" id="PF00780">
    <property type="entry name" value="CNH"/>
    <property type="match status" value="1"/>
</dbReference>
<dbReference type="SMART" id="SM00133">
    <property type="entry name" value="S_TK_X"/>
    <property type="match status" value="1"/>
</dbReference>
<dbReference type="Gene3D" id="2.30.29.30">
    <property type="entry name" value="Pleckstrin-homology domain (PH domain)/Phosphotyrosine-binding domain (PTB)"/>
    <property type="match status" value="1"/>
</dbReference>
<evidence type="ECO:0000256" key="13">
    <source>
        <dbReference type="ARBA" id="ARBA00048679"/>
    </source>
</evidence>
<evidence type="ECO:0000256" key="7">
    <source>
        <dbReference type="ARBA" id="ARBA00022771"/>
    </source>
</evidence>
<feature type="coiled-coil region" evidence="15">
    <location>
        <begin position="442"/>
        <end position="558"/>
    </location>
</feature>
<dbReference type="PROSITE" id="PS00107">
    <property type="entry name" value="PROTEIN_KINASE_ATP"/>
    <property type="match status" value="1"/>
</dbReference>
<dbReference type="SUPFAM" id="SSF57889">
    <property type="entry name" value="Cysteine-rich domain"/>
    <property type="match status" value="1"/>
</dbReference>
<accession>A0A9P0GIF4</accession>
<dbReference type="PROSITE" id="PS51285">
    <property type="entry name" value="AGC_KINASE_CTER"/>
    <property type="match status" value="1"/>
</dbReference>
<dbReference type="InterPro" id="IPR050839">
    <property type="entry name" value="Rho-assoc_Ser/Thr_Kinase"/>
</dbReference>
<evidence type="ECO:0000259" key="19">
    <source>
        <dbReference type="PROSITE" id="PS50219"/>
    </source>
</evidence>
<comment type="catalytic activity">
    <reaction evidence="13">
        <text>L-seryl-[protein] + ATP = O-phospho-L-seryl-[protein] + ADP + H(+)</text>
        <dbReference type="Rhea" id="RHEA:17989"/>
        <dbReference type="Rhea" id="RHEA-COMP:9863"/>
        <dbReference type="Rhea" id="RHEA-COMP:11604"/>
        <dbReference type="ChEBI" id="CHEBI:15378"/>
        <dbReference type="ChEBI" id="CHEBI:29999"/>
        <dbReference type="ChEBI" id="CHEBI:30616"/>
        <dbReference type="ChEBI" id="CHEBI:83421"/>
        <dbReference type="ChEBI" id="CHEBI:456216"/>
        <dbReference type="EC" id="2.7.11.1"/>
    </reaction>
</comment>
<evidence type="ECO:0000256" key="11">
    <source>
        <dbReference type="ARBA" id="ARBA00023054"/>
    </source>
</evidence>
<dbReference type="GO" id="GO:0000281">
    <property type="term" value="P:mitotic cytokinesis"/>
    <property type="evidence" value="ECO:0007669"/>
    <property type="project" value="TreeGrafter"/>
</dbReference>
<dbReference type="InterPro" id="IPR000719">
    <property type="entry name" value="Prot_kinase_dom"/>
</dbReference>
<feature type="binding site" evidence="14">
    <location>
        <position position="117"/>
    </location>
    <ligand>
        <name>ATP</name>
        <dbReference type="ChEBI" id="CHEBI:30616"/>
    </ligand>
</feature>
<dbReference type="EMBL" id="OU896717">
    <property type="protein sequence ID" value="CAH1118647.1"/>
    <property type="molecule type" value="Genomic_DNA"/>
</dbReference>
<keyword evidence="4" id="KW-0808">Transferase</keyword>
<dbReference type="InterPro" id="IPR011993">
    <property type="entry name" value="PH-like_dom_sf"/>
</dbReference>
<dbReference type="SMART" id="SM00233">
    <property type="entry name" value="PH"/>
    <property type="match status" value="1"/>
</dbReference>
<dbReference type="OrthoDB" id="5919042at2759"/>
<dbReference type="PROSITE" id="PS50011">
    <property type="entry name" value="PROTEIN_KINASE_DOM"/>
    <property type="match status" value="1"/>
</dbReference>
<dbReference type="EC" id="2.7.11.1" evidence="1"/>
<keyword evidence="7" id="KW-0863">Zinc-finger</keyword>
<dbReference type="SUPFAM" id="SSF56112">
    <property type="entry name" value="Protein kinase-like (PK-like)"/>
    <property type="match status" value="1"/>
</dbReference>
<keyword evidence="8" id="KW-0418">Kinase</keyword>
<dbReference type="PROSITE" id="PS50081">
    <property type="entry name" value="ZF_DAG_PE_2"/>
    <property type="match status" value="1"/>
</dbReference>
<keyword evidence="10 14" id="KW-0067">ATP-binding</keyword>
<dbReference type="SMART" id="SM00109">
    <property type="entry name" value="C1"/>
    <property type="match status" value="1"/>
</dbReference>
<dbReference type="InterPro" id="IPR008271">
    <property type="entry name" value="Ser/Thr_kinase_AS"/>
</dbReference>
<dbReference type="GO" id="GO:0008270">
    <property type="term" value="F:zinc ion binding"/>
    <property type="evidence" value="ECO:0007669"/>
    <property type="project" value="UniProtKB-KW"/>
</dbReference>
<feature type="domain" description="AGC-kinase C-terminal" evidence="20">
    <location>
        <begin position="350"/>
        <end position="420"/>
    </location>
</feature>
<evidence type="ECO:0000256" key="2">
    <source>
        <dbReference type="ARBA" id="ARBA00022527"/>
    </source>
</evidence>
<dbReference type="Gene3D" id="1.10.510.10">
    <property type="entry name" value="Transferase(Phosphotransferase) domain 1"/>
    <property type="match status" value="1"/>
</dbReference>
<dbReference type="InterPro" id="IPR002219">
    <property type="entry name" value="PKC_DAG/PE"/>
</dbReference>
<feature type="domain" description="PH" evidence="16">
    <location>
        <begin position="1364"/>
        <end position="1481"/>
    </location>
</feature>
<gene>
    <name evidence="21" type="ORF">PHAECO_LOCUS2694</name>
</gene>
<evidence type="ECO:0000259" key="20">
    <source>
        <dbReference type="PROSITE" id="PS51285"/>
    </source>
</evidence>
<keyword evidence="6 14" id="KW-0547">Nucleotide-binding</keyword>
<dbReference type="Gene3D" id="3.30.200.20">
    <property type="entry name" value="Phosphorylase Kinase, domain 1"/>
    <property type="match status" value="1"/>
</dbReference>
<dbReference type="PROSITE" id="PS00108">
    <property type="entry name" value="PROTEIN_KINASE_ST"/>
    <property type="match status" value="1"/>
</dbReference>
<keyword evidence="11 15" id="KW-0175">Coiled coil</keyword>
<dbReference type="GO" id="GO:0005737">
    <property type="term" value="C:cytoplasm"/>
    <property type="evidence" value="ECO:0007669"/>
    <property type="project" value="TreeGrafter"/>
</dbReference>
<dbReference type="PROSITE" id="PS00479">
    <property type="entry name" value="ZF_DAG_PE_1"/>
    <property type="match status" value="1"/>
</dbReference>
<dbReference type="GO" id="GO:0031032">
    <property type="term" value="P:actomyosin structure organization"/>
    <property type="evidence" value="ECO:0007669"/>
    <property type="project" value="TreeGrafter"/>
</dbReference>
<keyword evidence="9" id="KW-0862">Zinc</keyword>
<evidence type="ECO:0000313" key="21">
    <source>
        <dbReference type="EMBL" id="CAH1118647.1"/>
    </source>
</evidence>
<reference evidence="21" key="2">
    <citation type="submission" date="2022-10" db="EMBL/GenBank/DDBJ databases">
        <authorList>
            <consortium name="ENA_rothamsted_submissions"/>
            <consortium name="culmorum"/>
            <person name="King R."/>
        </authorList>
    </citation>
    <scope>NUCLEOTIDE SEQUENCE</scope>
</reference>
<dbReference type="InterPro" id="IPR017441">
    <property type="entry name" value="Protein_kinase_ATP_BS"/>
</dbReference>
<evidence type="ECO:0000256" key="3">
    <source>
        <dbReference type="ARBA" id="ARBA00022553"/>
    </source>
</evidence>
<keyword evidence="2" id="KW-0723">Serine/threonine-protein kinase</keyword>
<evidence type="ECO:0000256" key="8">
    <source>
        <dbReference type="ARBA" id="ARBA00022777"/>
    </source>
</evidence>
<reference evidence="21" key="1">
    <citation type="submission" date="2022-01" db="EMBL/GenBank/DDBJ databases">
        <authorList>
            <person name="King R."/>
        </authorList>
    </citation>
    <scope>NUCLEOTIDE SEQUENCE</scope>
</reference>
<dbReference type="SMART" id="SM00220">
    <property type="entry name" value="S_TKc"/>
    <property type="match status" value="1"/>
</dbReference>
<dbReference type="Pfam" id="PF00069">
    <property type="entry name" value="Pkinase"/>
    <property type="match status" value="1"/>
</dbReference>
<dbReference type="SMART" id="SM00036">
    <property type="entry name" value="CNH"/>
    <property type="match status" value="1"/>
</dbReference>
<dbReference type="InterPro" id="IPR000961">
    <property type="entry name" value="AGC-kinase_C"/>
</dbReference>
<dbReference type="InterPro" id="IPR046349">
    <property type="entry name" value="C1-like_sf"/>
</dbReference>
<protein>
    <recommendedName>
        <fullName evidence="1">non-specific serine/threonine protein kinase</fullName>
        <ecNumber evidence="1">2.7.11.1</ecNumber>
    </recommendedName>
</protein>
<evidence type="ECO:0000256" key="15">
    <source>
        <dbReference type="SAM" id="Coils"/>
    </source>
</evidence>
<evidence type="ECO:0000256" key="9">
    <source>
        <dbReference type="ARBA" id="ARBA00022833"/>
    </source>
</evidence>
<organism evidence="21 22">
    <name type="scientific">Phaedon cochleariae</name>
    <name type="common">Mustard beetle</name>
    <dbReference type="NCBI Taxonomy" id="80249"/>
    <lineage>
        <taxon>Eukaryota</taxon>
        <taxon>Metazoa</taxon>
        <taxon>Ecdysozoa</taxon>
        <taxon>Arthropoda</taxon>
        <taxon>Hexapoda</taxon>
        <taxon>Insecta</taxon>
        <taxon>Pterygota</taxon>
        <taxon>Neoptera</taxon>
        <taxon>Endopterygota</taxon>
        <taxon>Coleoptera</taxon>
        <taxon>Polyphaga</taxon>
        <taxon>Cucujiformia</taxon>
        <taxon>Chrysomeloidea</taxon>
        <taxon>Chrysomelidae</taxon>
        <taxon>Chrysomelinae</taxon>
        <taxon>Chrysomelini</taxon>
        <taxon>Phaedon</taxon>
    </lineage>
</organism>
<dbReference type="Gene3D" id="3.30.60.20">
    <property type="match status" value="1"/>
</dbReference>
<dbReference type="Proteomes" id="UP001153737">
    <property type="component" value="Chromosome 11"/>
</dbReference>
<evidence type="ECO:0000256" key="6">
    <source>
        <dbReference type="ARBA" id="ARBA00022741"/>
    </source>
</evidence>
<keyword evidence="3" id="KW-0597">Phosphoprotein</keyword>
<keyword evidence="5" id="KW-0479">Metal-binding</keyword>
<dbReference type="GO" id="GO:0005524">
    <property type="term" value="F:ATP binding"/>
    <property type="evidence" value="ECO:0007669"/>
    <property type="project" value="UniProtKB-UniRule"/>
</dbReference>